<sequence>MLVPAGSAASHMAAQPMPASSGISRLRVAAGPALQDGTLELLFAATNFYRDRSPSPPGSQPNLGHLAGGTTGPDDITGPGAPVSACIRPQPGGLQELLGCPAMNMGPHHMPPYTARSQNAVPGHHHGDEGDPWAEETGSELTTARWGVTPRTCAPRFSARDAVDESSPPDEDGGHVWDSPQSAATPTACSTPASSALLTARPMSAPSTAVSSAATAPPPPMPTGPLPARVEIALVESKPGPGGVLLTAAELLSTGYFVVTASGIFDATRYLQQRTCIKYDGAWMSGAVFERAADSKVANWHRCIRVLPTLEPLGEWLERSGLPVIEHPHLIGSKRFSDCNAARLHQQRLHLLAETQQLNSGATTARTHLSEMTAGMRGGGPLSSRPGPLMSPTSSQRATGDFLTATHTPTRHNILIRSGQVFKVAVPFPGWPMVLTNSAREELSSARLDRVTGVGAPPDIIAGDAAILQAACRWDALEPHLNTPRIRTRRFTAEDDVADPASPAVESYPWDSPQSAATPTTININSPSGSTLLTARHMSAPSTAVSSPATAPIPAPAPPPGPLPDPVVVTVYQPQPPRPTSKGGAHQSGSPGGSDPFPVAPLRGIFDPARYLRDGYCIYANNTWMKRSHFMQASGANPSKLAARNILVLSTGELLGDWLNRHGLPPSLRFMSAGAGGHSSRVGPHGAEFVDSAAVAAGPHTARSAYYPTRATNDAPQGAATARSRSPPGAAAAPAAVGGHARRTLWPQQHLYSSELHRAGAGAAAHHDGSRVTQTAGLQQHQPTASGGRGAAQQATSASHQQSHLAWEPSVILRAGDLSARGDSAHSHRAAPPVILQPLRQVAGSGVVGLSGASYSLDHHHPPGGGGLEWIMPQEAVIPTVVVPAGHTVSTSVMTNATGGPTQASSSSTCISTAQTSGPSRQVSSSTNVRVARLPFPSISLKLRPLSWPAGVDGACGPTGEQYPSTTVAPTAVPLVSVSQLSRAATYPKHHVGGVGGGHKPEMVQRRMA</sequence>
<feature type="compositionally biased region" description="Pro residues" evidence="1">
    <location>
        <begin position="551"/>
        <end position="565"/>
    </location>
</feature>
<feature type="compositionally biased region" description="Polar residues" evidence="1">
    <location>
        <begin position="771"/>
        <end position="785"/>
    </location>
</feature>
<feature type="region of interest" description="Disordered" evidence="1">
    <location>
        <begin position="759"/>
        <end position="803"/>
    </location>
</feature>
<name>A0A075M1B6_9CHLO</name>
<feature type="region of interest" description="Disordered" evidence="1">
    <location>
        <begin position="706"/>
        <end position="740"/>
    </location>
</feature>
<feature type="compositionally biased region" description="Low complexity" evidence="1">
    <location>
        <begin position="791"/>
        <end position="803"/>
    </location>
</feature>
<accession>A0A075M1B6</accession>
<feature type="compositionally biased region" description="Pro residues" evidence="1">
    <location>
        <begin position="216"/>
        <end position="225"/>
    </location>
</feature>
<feature type="region of interest" description="Disordered" evidence="1">
    <location>
        <begin position="492"/>
        <end position="600"/>
    </location>
</feature>
<reference evidence="2" key="1">
    <citation type="journal article" date="2014" name="Evolution">
        <title>Early evolution of the genetic basis for soma in the volvocaceae.</title>
        <authorList>
            <person name="Hanschen E.R."/>
            <person name="Ferris P.J."/>
            <person name="Michod R.E."/>
        </authorList>
    </citation>
    <scope>NUCLEOTIDE SEQUENCE</scope>
</reference>
<feature type="compositionally biased region" description="Low complexity" evidence="1">
    <location>
        <begin position="382"/>
        <end position="392"/>
    </location>
</feature>
<feature type="compositionally biased region" description="Basic and acidic residues" evidence="1">
    <location>
        <begin position="999"/>
        <end position="1009"/>
    </location>
</feature>
<organism evidence="2">
    <name type="scientific">Volvox ferrisii</name>
    <dbReference type="NCBI Taxonomy" id="1075618"/>
    <lineage>
        <taxon>Eukaryota</taxon>
        <taxon>Viridiplantae</taxon>
        <taxon>Chlorophyta</taxon>
        <taxon>core chlorophytes</taxon>
        <taxon>Chlorophyceae</taxon>
        <taxon>CS clade</taxon>
        <taxon>Chlamydomonadales</taxon>
        <taxon>Volvocaceae</taxon>
        <taxon>Volvox</taxon>
    </lineage>
</organism>
<feature type="region of interest" description="Disordered" evidence="1">
    <location>
        <begin position="989"/>
        <end position="1009"/>
    </location>
</feature>
<evidence type="ECO:0000256" key="1">
    <source>
        <dbReference type="SAM" id="MobiDB-lite"/>
    </source>
</evidence>
<evidence type="ECO:0000313" key="2">
    <source>
        <dbReference type="EMBL" id="AIF73525.1"/>
    </source>
</evidence>
<feature type="region of interest" description="Disordered" evidence="1">
    <location>
        <begin position="377"/>
        <end position="397"/>
    </location>
</feature>
<feature type="compositionally biased region" description="Polar residues" evidence="1">
    <location>
        <begin position="512"/>
        <end position="533"/>
    </location>
</feature>
<gene>
    <name evidence="2" type="primary">rlsN</name>
</gene>
<dbReference type="AlphaFoldDB" id="A0A075M1B6"/>
<feature type="compositionally biased region" description="Low complexity" evidence="1">
    <location>
        <begin position="719"/>
        <end position="739"/>
    </location>
</feature>
<feature type="compositionally biased region" description="Low complexity" evidence="1">
    <location>
        <begin position="539"/>
        <end position="550"/>
    </location>
</feature>
<feature type="region of interest" description="Disordered" evidence="1">
    <location>
        <begin position="116"/>
        <end position="225"/>
    </location>
</feature>
<proteinExistence type="predicted"/>
<protein>
    <submittedName>
        <fullName evidence="2">RlsN</fullName>
    </submittedName>
</protein>
<feature type="region of interest" description="Disordered" evidence="1">
    <location>
        <begin position="51"/>
        <end position="79"/>
    </location>
</feature>
<feature type="compositionally biased region" description="Low complexity" evidence="1">
    <location>
        <begin position="182"/>
        <end position="215"/>
    </location>
</feature>
<dbReference type="EMBL" id="KF607039">
    <property type="protein sequence ID" value="AIF73525.1"/>
    <property type="molecule type" value="Genomic_DNA"/>
</dbReference>